<accession>A0AAI8VHJ7</accession>
<dbReference type="Pfam" id="PF01926">
    <property type="entry name" value="MMR_HSR1"/>
    <property type="match status" value="1"/>
</dbReference>
<keyword evidence="4" id="KW-1185">Reference proteome</keyword>
<evidence type="ECO:0000313" key="4">
    <source>
        <dbReference type="Proteomes" id="UP001295740"/>
    </source>
</evidence>
<protein>
    <submittedName>
        <fullName evidence="3">Uu.00g124720.m01.CDS01</fullName>
    </submittedName>
</protein>
<feature type="region of interest" description="Disordered" evidence="1">
    <location>
        <begin position="222"/>
        <end position="281"/>
    </location>
</feature>
<dbReference type="GO" id="GO:0005525">
    <property type="term" value="F:GTP binding"/>
    <property type="evidence" value="ECO:0007669"/>
    <property type="project" value="InterPro"/>
</dbReference>
<feature type="domain" description="G" evidence="2">
    <location>
        <begin position="16"/>
        <end position="90"/>
    </location>
</feature>
<evidence type="ECO:0000313" key="3">
    <source>
        <dbReference type="EMBL" id="CAJ2505078.1"/>
    </source>
</evidence>
<dbReference type="InterPro" id="IPR027417">
    <property type="entry name" value="P-loop_NTPase"/>
</dbReference>
<dbReference type="AlphaFoldDB" id="A0AAI8VHJ7"/>
<proteinExistence type="predicted"/>
<evidence type="ECO:0000256" key="1">
    <source>
        <dbReference type="SAM" id="MobiDB-lite"/>
    </source>
</evidence>
<dbReference type="InterPro" id="IPR006073">
    <property type="entry name" value="GTP-bd"/>
</dbReference>
<reference evidence="3" key="1">
    <citation type="submission" date="2023-10" db="EMBL/GenBank/DDBJ databases">
        <authorList>
            <person name="Hackl T."/>
        </authorList>
    </citation>
    <scope>NUCLEOTIDE SEQUENCE</scope>
</reference>
<evidence type="ECO:0000259" key="2">
    <source>
        <dbReference type="Pfam" id="PF01926"/>
    </source>
</evidence>
<dbReference type="CDD" id="cd00882">
    <property type="entry name" value="Ras_like_GTPase"/>
    <property type="match status" value="1"/>
</dbReference>
<dbReference type="SUPFAM" id="SSF52540">
    <property type="entry name" value="P-loop containing nucleoside triphosphate hydrolases"/>
    <property type="match status" value="1"/>
</dbReference>
<sequence length="281" mass="30969">MTSPVLARPKEIAAQRVLVVGPTGAGKSSFISAAVGRDIGIGHGGESCTESCGRYRVRAGDADFELIDTPGFDDQSRDDFSILENIKEYLDGVVGIVYCHRITDTRMIGNVRLNLDIIKAVVGRAFCSRVVICSTMWDTLSTQAITAKQGQFRERMEGLLDSVFGSMMERGAHYKEFRPSDKDTCTNILDIFTSQRCAPRLALAEQLSEKFHMRETKPGVVILDERKKRDKDRKAQAQGLGDGGSSLGLQVSSPRERTMRGKRRHADGSKKSTALLSHWGL</sequence>
<dbReference type="Proteomes" id="UP001295740">
    <property type="component" value="Unassembled WGS sequence"/>
</dbReference>
<comment type="caution">
    <text evidence="3">The sequence shown here is derived from an EMBL/GenBank/DDBJ whole genome shotgun (WGS) entry which is preliminary data.</text>
</comment>
<dbReference type="EMBL" id="CAUWAG010000007">
    <property type="protein sequence ID" value="CAJ2505078.1"/>
    <property type="molecule type" value="Genomic_DNA"/>
</dbReference>
<dbReference type="Gene3D" id="3.40.50.300">
    <property type="entry name" value="P-loop containing nucleotide triphosphate hydrolases"/>
    <property type="match status" value="1"/>
</dbReference>
<organism evidence="3 4">
    <name type="scientific">Anthostomella pinea</name>
    <dbReference type="NCBI Taxonomy" id="933095"/>
    <lineage>
        <taxon>Eukaryota</taxon>
        <taxon>Fungi</taxon>
        <taxon>Dikarya</taxon>
        <taxon>Ascomycota</taxon>
        <taxon>Pezizomycotina</taxon>
        <taxon>Sordariomycetes</taxon>
        <taxon>Xylariomycetidae</taxon>
        <taxon>Xylariales</taxon>
        <taxon>Xylariaceae</taxon>
        <taxon>Anthostomella</taxon>
    </lineage>
</organism>
<gene>
    <name evidence="3" type="ORF">KHLLAP_LOCUS5546</name>
</gene>
<feature type="compositionally biased region" description="Basic and acidic residues" evidence="1">
    <location>
        <begin position="222"/>
        <end position="235"/>
    </location>
</feature>
<name>A0AAI8VHJ7_9PEZI</name>